<evidence type="ECO:0000313" key="4">
    <source>
        <dbReference type="Proteomes" id="UP000537592"/>
    </source>
</evidence>
<gene>
    <name evidence="3" type="ORF">FHS81_001798</name>
</gene>
<evidence type="ECO:0000259" key="2">
    <source>
        <dbReference type="Pfam" id="PF00561"/>
    </source>
</evidence>
<accession>A0A7W5Z3Y0</accession>
<dbReference type="InterPro" id="IPR029058">
    <property type="entry name" value="AB_hydrolase_fold"/>
</dbReference>
<dbReference type="Pfam" id="PF00561">
    <property type="entry name" value="Abhydrolase_1"/>
    <property type="match status" value="1"/>
</dbReference>
<sequence length="276" mass="30189">MSESHPDPVALHVDDTGGDGRAVVLIHGWPLSGEAWHFQVPALQYVGYRVITYDRRGFGRSGKNSTRYDYDVLADDLASILEEHDLNDVTLVGFSMGGGEVARYIARHGEKRVRSVVFAGAVTPYMLKTEDNPEGPLSEEDAKAMEQSLRRDRDAFFDDFTTKFFSSEKGIQVEESARQQAIDLCKQADQTAALACMKSFGTTDFREDLTKISVPTLVLHGGEDLIVPIEGSGARTHDAIAGSELVTVPGAPHGFNVSHADDFNETLLAFLDKHGS</sequence>
<dbReference type="Gene3D" id="3.40.50.1820">
    <property type="entry name" value="alpha/beta hydrolase"/>
    <property type="match status" value="1"/>
</dbReference>
<proteinExistence type="inferred from homology"/>
<dbReference type="AlphaFoldDB" id="A0A7W5Z3Y0"/>
<comment type="caution">
    <text evidence="3">The sequence shown here is derived from an EMBL/GenBank/DDBJ whole genome shotgun (WGS) entry which is preliminary data.</text>
</comment>
<feature type="domain" description="AB hydrolase-1" evidence="2">
    <location>
        <begin position="22"/>
        <end position="257"/>
    </location>
</feature>
<evidence type="ECO:0000313" key="3">
    <source>
        <dbReference type="EMBL" id="MBB3809710.1"/>
    </source>
</evidence>
<dbReference type="RefSeq" id="WP_183752129.1">
    <property type="nucleotide sequence ID" value="NZ_JACICC010000004.1"/>
</dbReference>
<name>A0A7W5Z3Y0_9HYPH</name>
<protein>
    <submittedName>
        <fullName evidence="3">Pimeloyl-ACP methyl ester carboxylesterase</fullName>
    </submittedName>
</protein>
<dbReference type="GO" id="GO:0003824">
    <property type="term" value="F:catalytic activity"/>
    <property type="evidence" value="ECO:0007669"/>
    <property type="project" value="InterPro"/>
</dbReference>
<dbReference type="InterPro" id="IPR000073">
    <property type="entry name" value="AB_hydrolase_1"/>
</dbReference>
<reference evidence="3 4" key="1">
    <citation type="submission" date="2020-08" db="EMBL/GenBank/DDBJ databases">
        <title>Genomic Encyclopedia of Type Strains, Phase IV (KMG-IV): sequencing the most valuable type-strain genomes for metagenomic binning, comparative biology and taxonomic classification.</title>
        <authorList>
            <person name="Goeker M."/>
        </authorList>
    </citation>
    <scope>NUCLEOTIDE SEQUENCE [LARGE SCALE GENOMIC DNA]</scope>
    <source>
        <strain evidence="3 4">DSM 28760</strain>
    </source>
</reference>
<dbReference type="FunFam" id="3.40.50.1820:FF:000205">
    <property type="entry name" value="Non-haem bromoperoxidase BPO-A2"/>
    <property type="match status" value="1"/>
</dbReference>
<dbReference type="EMBL" id="JACICC010000004">
    <property type="protein sequence ID" value="MBB3809710.1"/>
    <property type="molecule type" value="Genomic_DNA"/>
</dbReference>
<keyword evidence="4" id="KW-1185">Reference proteome</keyword>
<dbReference type="InterPro" id="IPR000639">
    <property type="entry name" value="Epox_hydrolase-like"/>
</dbReference>
<dbReference type="SUPFAM" id="SSF53474">
    <property type="entry name" value="alpha/beta-Hydrolases"/>
    <property type="match status" value="1"/>
</dbReference>
<evidence type="ECO:0000256" key="1">
    <source>
        <dbReference type="ARBA" id="ARBA00038128"/>
    </source>
</evidence>
<dbReference type="Proteomes" id="UP000537592">
    <property type="component" value="Unassembled WGS sequence"/>
</dbReference>
<dbReference type="PRINTS" id="PR00412">
    <property type="entry name" value="EPOXHYDRLASE"/>
</dbReference>
<dbReference type="PANTHER" id="PTHR43433">
    <property type="entry name" value="HYDROLASE, ALPHA/BETA FOLD FAMILY PROTEIN"/>
    <property type="match status" value="1"/>
</dbReference>
<dbReference type="InterPro" id="IPR050471">
    <property type="entry name" value="AB_hydrolase"/>
</dbReference>
<comment type="similarity">
    <text evidence="1">Belongs to the AB hydrolase superfamily. Bacterial non-heme haloperoxidase / perhydrolase family.</text>
</comment>
<organism evidence="3 4">
    <name type="scientific">Pseudochelatococcus contaminans</name>
    <dbReference type="NCBI Taxonomy" id="1538103"/>
    <lineage>
        <taxon>Bacteria</taxon>
        <taxon>Pseudomonadati</taxon>
        <taxon>Pseudomonadota</taxon>
        <taxon>Alphaproteobacteria</taxon>
        <taxon>Hyphomicrobiales</taxon>
        <taxon>Chelatococcaceae</taxon>
        <taxon>Pseudochelatococcus</taxon>
    </lineage>
</organism>
<dbReference type="PANTHER" id="PTHR43433:SF4">
    <property type="entry name" value="NON-HEME CHLOROPEROXIDASE-RELATED"/>
    <property type="match status" value="1"/>
</dbReference>
<dbReference type="PRINTS" id="PR00111">
    <property type="entry name" value="ABHYDROLASE"/>
</dbReference>